<name>A0AAW4IMI9_9GAMM</name>
<dbReference type="RefSeq" id="WP_075101488.1">
    <property type="nucleotide sequence ID" value="NZ_JAGBKN010000007.1"/>
</dbReference>
<proteinExistence type="inferred from homology"/>
<keyword evidence="4" id="KW-0904">Protein phosphatase</keyword>
<evidence type="ECO:0000259" key="7">
    <source>
        <dbReference type="SMART" id="SM00226"/>
    </source>
</evidence>
<dbReference type="PANTHER" id="PTHR11717:SF31">
    <property type="entry name" value="LOW MOLECULAR WEIGHT PROTEIN-TYROSINE-PHOSPHATASE ETP-RELATED"/>
    <property type="match status" value="1"/>
</dbReference>
<dbReference type="CDD" id="cd16343">
    <property type="entry name" value="LMWPTP"/>
    <property type="match status" value="1"/>
</dbReference>
<dbReference type="InterPro" id="IPR023485">
    <property type="entry name" value="Ptyr_pPase"/>
</dbReference>
<organism evidence="8 9">
    <name type="scientific">Psychrobacter halodurans</name>
    <dbReference type="NCBI Taxonomy" id="2818439"/>
    <lineage>
        <taxon>Bacteria</taxon>
        <taxon>Pseudomonadati</taxon>
        <taxon>Pseudomonadota</taxon>
        <taxon>Gammaproteobacteria</taxon>
        <taxon>Moraxellales</taxon>
        <taxon>Moraxellaceae</taxon>
        <taxon>Psychrobacter</taxon>
    </lineage>
</organism>
<dbReference type="InterPro" id="IPR036196">
    <property type="entry name" value="Ptyr_pPase_sf"/>
</dbReference>
<comment type="similarity">
    <text evidence="1">Belongs to the low molecular weight phosphotyrosine protein phosphatase family.</text>
</comment>
<dbReference type="PRINTS" id="PR00719">
    <property type="entry name" value="LMWPTPASE"/>
</dbReference>
<evidence type="ECO:0000313" key="8">
    <source>
        <dbReference type="EMBL" id="MBO1516667.1"/>
    </source>
</evidence>
<evidence type="ECO:0000256" key="2">
    <source>
        <dbReference type="ARBA" id="ARBA00013064"/>
    </source>
</evidence>
<dbReference type="Proteomes" id="UP000664161">
    <property type="component" value="Unassembled WGS sequence"/>
</dbReference>
<dbReference type="PANTHER" id="PTHR11717">
    <property type="entry name" value="LOW MOLECULAR WEIGHT PROTEIN TYROSINE PHOSPHATASE"/>
    <property type="match status" value="1"/>
</dbReference>
<dbReference type="SUPFAM" id="SSF52788">
    <property type="entry name" value="Phosphotyrosine protein phosphatases I"/>
    <property type="match status" value="1"/>
</dbReference>
<evidence type="ECO:0000256" key="3">
    <source>
        <dbReference type="ARBA" id="ARBA00022801"/>
    </source>
</evidence>
<dbReference type="InterPro" id="IPR050438">
    <property type="entry name" value="LMW_PTPase"/>
</dbReference>
<evidence type="ECO:0000256" key="5">
    <source>
        <dbReference type="ARBA" id="ARBA00051722"/>
    </source>
</evidence>
<dbReference type="SMART" id="SM00226">
    <property type="entry name" value="LMWPc"/>
    <property type="match status" value="1"/>
</dbReference>
<dbReference type="Gene3D" id="3.40.50.2300">
    <property type="match status" value="1"/>
</dbReference>
<keyword evidence="3" id="KW-0378">Hydrolase</keyword>
<evidence type="ECO:0000256" key="1">
    <source>
        <dbReference type="ARBA" id="ARBA00011063"/>
    </source>
</evidence>
<comment type="caution">
    <text evidence="8">The sequence shown here is derived from an EMBL/GenBank/DDBJ whole genome shotgun (WGS) entry which is preliminary data.</text>
</comment>
<comment type="catalytic activity">
    <reaction evidence="5">
        <text>O-phospho-L-tyrosyl-[protein] + H2O = L-tyrosyl-[protein] + phosphate</text>
        <dbReference type="Rhea" id="RHEA:10684"/>
        <dbReference type="Rhea" id="RHEA-COMP:10136"/>
        <dbReference type="Rhea" id="RHEA-COMP:20101"/>
        <dbReference type="ChEBI" id="CHEBI:15377"/>
        <dbReference type="ChEBI" id="CHEBI:43474"/>
        <dbReference type="ChEBI" id="CHEBI:46858"/>
        <dbReference type="ChEBI" id="CHEBI:61978"/>
        <dbReference type="EC" id="3.1.3.48"/>
    </reaction>
</comment>
<dbReference type="EMBL" id="JAGBKN010000007">
    <property type="protein sequence ID" value="MBO1516667.1"/>
    <property type="molecule type" value="Genomic_DNA"/>
</dbReference>
<reference evidence="8 9" key="1">
    <citation type="submission" date="2021-03" db="EMBL/GenBank/DDBJ databases">
        <authorList>
            <person name="Shang D.-D."/>
            <person name="Du Z.-J."/>
            <person name="Chen G.-J."/>
        </authorList>
    </citation>
    <scope>NUCLEOTIDE SEQUENCE [LARGE SCALE GENOMIC DNA]</scope>
    <source>
        <strain evidence="8 9">F2608</strain>
    </source>
</reference>
<protein>
    <recommendedName>
        <fullName evidence="2">protein-tyrosine-phosphatase</fullName>
        <ecNumber evidence="2">3.1.3.48</ecNumber>
    </recommendedName>
</protein>
<feature type="active site" description="Proton donor" evidence="6">
    <location>
        <position position="116"/>
    </location>
</feature>
<feature type="domain" description="Phosphotyrosine protein phosphatase I" evidence="7">
    <location>
        <begin position="5"/>
        <end position="142"/>
    </location>
</feature>
<feature type="active site" evidence="6">
    <location>
        <position position="17"/>
    </location>
</feature>
<gene>
    <name evidence="8" type="ORF">J3491_04865</name>
</gene>
<dbReference type="EC" id="3.1.3.48" evidence="2"/>
<dbReference type="GO" id="GO:0004725">
    <property type="term" value="F:protein tyrosine phosphatase activity"/>
    <property type="evidence" value="ECO:0007669"/>
    <property type="project" value="UniProtKB-EC"/>
</dbReference>
<sequence length="158" mass="17843">MEAFDNLLVVCVGNICRSPMAAAILTEYYPKKYIDSAGLSALVDQGADPKAVSLMATYQIDIGAHVAKQINTALVSQADLIFTMSTGQTKWLESRWPHCRGKTFRVGHWLDKDIIDPYQQDDRAFEKSRQDIADGLKQWHKKMQEVTAIKALRMSECY</sequence>
<evidence type="ECO:0000256" key="4">
    <source>
        <dbReference type="ARBA" id="ARBA00022912"/>
    </source>
</evidence>
<evidence type="ECO:0000256" key="6">
    <source>
        <dbReference type="PIRSR" id="PIRSR617867-1"/>
    </source>
</evidence>
<evidence type="ECO:0000313" key="9">
    <source>
        <dbReference type="Proteomes" id="UP000664161"/>
    </source>
</evidence>
<feature type="active site" description="Nucleophile" evidence="6">
    <location>
        <position position="11"/>
    </location>
</feature>
<dbReference type="InterPro" id="IPR017867">
    <property type="entry name" value="Tyr_phospatase_low_mol_wt"/>
</dbReference>
<dbReference type="Pfam" id="PF01451">
    <property type="entry name" value="LMWPc"/>
    <property type="match status" value="1"/>
</dbReference>
<keyword evidence="9" id="KW-1185">Reference proteome</keyword>
<dbReference type="AlphaFoldDB" id="A0AAW4IMI9"/>
<accession>A0AAW4IMI9</accession>